<dbReference type="InterPro" id="IPR029000">
    <property type="entry name" value="Cyclophilin-like_dom_sf"/>
</dbReference>
<evidence type="ECO:0000259" key="4">
    <source>
        <dbReference type="SMART" id="SM00797"/>
    </source>
</evidence>
<keyword evidence="1" id="KW-0547">Nucleotide-binding</keyword>
<keyword evidence="6" id="KW-1185">Reference proteome</keyword>
<dbReference type="Proteomes" id="UP000611215">
    <property type="component" value="Unassembled WGS sequence"/>
</dbReference>
<evidence type="ECO:0000256" key="1">
    <source>
        <dbReference type="ARBA" id="ARBA00022741"/>
    </source>
</evidence>
<comment type="caution">
    <text evidence="5">The sequence shown here is derived from an EMBL/GenBank/DDBJ whole genome shotgun (WGS) entry which is preliminary data.</text>
</comment>
<evidence type="ECO:0000256" key="2">
    <source>
        <dbReference type="ARBA" id="ARBA00022801"/>
    </source>
</evidence>
<gene>
    <name evidence="5" type="ORF">ITJ86_08580</name>
</gene>
<dbReference type="PANTHER" id="PTHR43309:SF5">
    <property type="entry name" value="5-OXOPROLINASE SUBUNIT C"/>
    <property type="match status" value="1"/>
</dbReference>
<dbReference type="PANTHER" id="PTHR43309">
    <property type="entry name" value="5-OXOPROLINASE SUBUNIT C"/>
    <property type="match status" value="1"/>
</dbReference>
<dbReference type="EMBL" id="JADOET010000006">
    <property type="protein sequence ID" value="MBF8149952.1"/>
    <property type="molecule type" value="Genomic_DNA"/>
</dbReference>
<dbReference type="InterPro" id="IPR052708">
    <property type="entry name" value="PxpC"/>
</dbReference>
<evidence type="ECO:0000313" key="6">
    <source>
        <dbReference type="Proteomes" id="UP000611215"/>
    </source>
</evidence>
<sequence>MIKVLKSGFFSTIQDEGRFGHLAYGVPVSGAMDSYSSQFANELIDNTIDAAVLEMTMTGAELLFLKSTTIAITGADMNPVLNGNAIDMYKSITVKPDDTLSFGRLINGFRTYIAVKGGFLSESVLGSRSMLKGITDNSRIHKGDYLEINTTSNVVRSKNAKLKFNPSHLNADILDVTKGPEFDRLTKSQQTLLFSKTFQVSKNNNRMAYQLDALVHNKLASILTSPVLPGTVQLTPSGQLIVLMRDCQTTGGYPRILQLPEKSINMLSQKTARSSFKLRQSVF</sequence>
<feature type="domain" description="Carboxyltransferase" evidence="4">
    <location>
        <begin position="23"/>
        <end position="283"/>
    </location>
</feature>
<dbReference type="RefSeq" id="WP_195871227.1">
    <property type="nucleotide sequence ID" value="NZ_JADOET010000006.1"/>
</dbReference>
<evidence type="ECO:0000256" key="3">
    <source>
        <dbReference type="ARBA" id="ARBA00022840"/>
    </source>
</evidence>
<evidence type="ECO:0000313" key="5">
    <source>
        <dbReference type="EMBL" id="MBF8149952.1"/>
    </source>
</evidence>
<protein>
    <submittedName>
        <fullName evidence="5">Biotin-dependent carboxyltransferase family protein</fullName>
    </submittedName>
</protein>
<accession>A0ABS0EK64</accession>
<name>A0ABS0EK64_9FLAO</name>
<keyword evidence="3" id="KW-0067">ATP-binding</keyword>
<organism evidence="5 6">
    <name type="scientific">Winogradskyella marina</name>
    <dbReference type="NCBI Taxonomy" id="2785530"/>
    <lineage>
        <taxon>Bacteria</taxon>
        <taxon>Pseudomonadati</taxon>
        <taxon>Bacteroidota</taxon>
        <taxon>Flavobacteriia</taxon>
        <taxon>Flavobacteriales</taxon>
        <taxon>Flavobacteriaceae</taxon>
        <taxon>Winogradskyella</taxon>
    </lineage>
</organism>
<dbReference type="Pfam" id="PF02626">
    <property type="entry name" value="CT_A_B"/>
    <property type="match status" value="1"/>
</dbReference>
<dbReference type="Gene3D" id="2.40.100.10">
    <property type="entry name" value="Cyclophilin-like"/>
    <property type="match status" value="1"/>
</dbReference>
<dbReference type="InterPro" id="IPR003778">
    <property type="entry name" value="CT_A_B"/>
</dbReference>
<dbReference type="SMART" id="SM00797">
    <property type="entry name" value="AHS2"/>
    <property type="match status" value="1"/>
</dbReference>
<reference evidence="5 6" key="1">
    <citation type="submission" date="2020-11" db="EMBL/GenBank/DDBJ databases">
        <title>Winogradskyella marina sp. nov., isolated from marine sediment.</title>
        <authorList>
            <person name="Bo J."/>
            <person name="Wang S."/>
            <person name="Song X."/>
            <person name="Du Z."/>
        </authorList>
    </citation>
    <scope>NUCLEOTIDE SEQUENCE [LARGE SCALE GENOMIC DNA]</scope>
    <source>
        <strain evidence="5 6">F6397</strain>
    </source>
</reference>
<keyword evidence="2" id="KW-0378">Hydrolase</keyword>
<proteinExistence type="predicted"/>